<reference evidence="5 6" key="1">
    <citation type="journal article" date="2016" name="Environ. Microbiol.">
        <title>New Methyloceanibacter diversity from North Sea sediments includes methanotroph containing solely the soluble methane monooxygenase.</title>
        <authorList>
            <person name="Vekeman B."/>
            <person name="Kerckhof F.M."/>
            <person name="Cremers G."/>
            <person name="de Vos P."/>
            <person name="Vandamme P."/>
            <person name="Boon N."/>
            <person name="Op den Camp H.J."/>
            <person name="Heylen K."/>
        </authorList>
    </citation>
    <scope>NUCLEOTIDE SEQUENCE [LARGE SCALE GENOMIC DNA]</scope>
    <source>
        <strain evidence="5 6">R-67176</strain>
    </source>
</reference>
<dbReference type="InterPro" id="IPR020904">
    <property type="entry name" value="Sc_DH/Rdtase_CS"/>
</dbReference>
<organism evidence="5 6">
    <name type="scientific">Methyloceanibacter stevinii</name>
    <dbReference type="NCBI Taxonomy" id="1774970"/>
    <lineage>
        <taxon>Bacteria</taxon>
        <taxon>Pseudomonadati</taxon>
        <taxon>Pseudomonadota</taxon>
        <taxon>Alphaproteobacteria</taxon>
        <taxon>Hyphomicrobiales</taxon>
        <taxon>Hyphomicrobiaceae</taxon>
        <taxon>Methyloceanibacter</taxon>
    </lineage>
</organism>
<dbReference type="RefSeq" id="WP_069445700.1">
    <property type="nucleotide sequence ID" value="NZ_LPWE01000014.1"/>
</dbReference>
<dbReference type="PANTHER" id="PTHR44196">
    <property type="entry name" value="DEHYDROGENASE/REDUCTASE SDR FAMILY MEMBER 7B"/>
    <property type="match status" value="1"/>
</dbReference>
<sequence length="255" mass="27773">MTDAPALPWRTAWIVGASSGLGAALAKLLDGRVDTVAISARSADSLNAMQEASQTLLAYPLDITDADAVARCYQDIEDKAGKIDLVVLSAGTWEMVVPPDIDPAVFKRSMDVNFMGVVNVLAQAVPDMMRRRAGQIAIISSVAGYRGLPKAAAYGSTKAALINLAESLHPELAAKGVTLSIVNPGFVDTPMTAVNDFPMPFLMPVDDAAQRLLRGLERKAYEITFPRRFTWAMKLMRLLPNAVYFWIVRTFMLRE</sequence>
<dbReference type="InterPro" id="IPR057326">
    <property type="entry name" value="KR_dom"/>
</dbReference>
<keyword evidence="2" id="KW-0560">Oxidoreductase</keyword>
<dbReference type="AlphaFoldDB" id="A0A1E3VJE5"/>
<keyword evidence="6" id="KW-1185">Reference proteome</keyword>
<evidence type="ECO:0000256" key="2">
    <source>
        <dbReference type="ARBA" id="ARBA00023002"/>
    </source>
</evidence>
<dbReference type="PRINTS" id="PR00081">
    <property type="entry name" value="GDHRDH"/>
</dbReference>
<dbReference type="Gene3D" id="3.40.50.720">
    <property type="entry name" value="NAD(P)-binding Rossmann-like Domain"/>
    <property type="match status" value="1"/>
</dbReference>
<dbReference type="SUPFAM" id="SSF51735">
    <property type="entry name" value="NAD(P)-binding Rossmann-fold domains"/>
    <property type="match status" value="1"/>
</dbReference>
<dbReference type="InterPro" id="IPR002347">
    <property type="entry name" value="SDR_fam"/>
</dbReference>
<dbReference type="Proteomes" id="UP000094172">
    <property type="component" value="Unassembled WGS sequence"/>
</dbReference>
<gene>
    <name evidence="5" type="ORF">AUC70_12390</name>
</gene>
<protein>
    <recommendedName>
        <fullName evidence="4">Ketoreductase domain-containing protein</fullName>
    </recommendedName>
</protein>
<dbReference type="PANTHER" id="PTHR44196:SF1">
    <property type="entry name" value="DEHYDROGENASE_REDUCTASE SDR FAMILY MEMBER 7B"/>
    <property type="match status" value="1"/>
</dbReference>
<dbReference type="GO" id="GO:0016491">
    <property type="term" value="F:oxidoreductase activity"/>
    <property type="evidence" value="ECO:0007669"/>
    <property type="project" value="UniProtKB-KW"/>
</dbReference>
<dbReference type="SMART" id="SM00822">
    <property type="entry name" value="PKS_KR"/>
    <property type="match status" value="1"/>
</dbReference>
<dbReference type="EMBL" id="LPWE01000014">
    <property type="protein sequence ID" value="ODR93634.1"/>
    <property type="molecule type" value="Genomic_DNA"/>
</dbReference>
<evidence type="ECO:0000256" key="1">
    <source>
        <dbReference type="ARBA" id="ARBA00006484"/>
    </source>
</evidence>
<comment type="caution">
    <text evidence="5">The sequence shown here is derived from an EMBL/GenBank/DDBJ whole genome shotgun (WGS) entry which is preliminary data.</text>
</comment>
<dbReference type="GO" id="GO:0016020">
    <property type="term" value="C:membrane"/>
    <property type="evidence" value="ECO:0007669"/>
    <property type="project" value="TreeGrafter"/>
</dbReference>
<dbReference type="Pfam" id="PF00106">
    <property type="entry name" value="adh_short"/>
    <property type="match status" value="1"/>
</dbReference>
<feature type="domain" description="Ketoreductase" evidence="4">
    <location>
        <begin position="10"/>
        <end position="190"/>
    </location>
</feature>
<evidence type="ECO:0000259" key="4">
    <source>
        <dbReference type="SMART" id="SM00822"/>
    </source>
</evidence>
<evidence type="ECO:0000313" key="6">
    <source>
        <dbReference type="Proteomes" id="UP000094172"/>
    </source>
</evidence>
<name>A0A1E3VJE5_9HYPH</name>
<proteinExistence type="inferred from homology"/>
<dbReference type="PRINTS" id="PR00080">
    <property type="entry name" value="SDRFAMILY"/>
</dbReference>
<accession>A0A1E3VJE5</accession>
<evidence type="ECO:0000256" key="3">
    <source>
        <dbReference type="RuleBase" id="RU000363"/>
    </source>
</evidence>
<dbReference type="STRING" id="1774970.AUC70_12390"/>
<dbReference type="PROSITE" id="PS00061">
    <property type="entry name" value="ADH_SHORT"/>
    <property type="match status" value="1"/>
</dbReference>
<comment type="similarity">
    <text evidence="1 3">Belongs to the short-chain dehydrogenases/reductases (SDR) family.</text>
</comment>
<dbReference type="InterPro" id="IPR036291">
    <property type="entry name" value="NAD(P)-bd_dom_sf"/>
</dbReference>
<evidence type="ECO:0000313" key="5">
    <source>
        <dbReference type="EMBL" id="ODR93634.1"/>
    </source>
</evidence>